<dbReference type="InParanoid" id="A0A409YHK9"/>
<sequence>MSRATTTGNRKGTAPTTLSLSTSQRGTSQSSSDGQAKLARNTTISVEDWEAKTPLTDLQLKSISAIQAATERAKRESVPLKSTNIQHEGDTSSSEDDDDDTDTFSSADNKSEDHLTTSLATKERRENGRVGKRLHTSQLLKMVLQDAQTRLFFKAQSVIQSEIRHFVPRDDDLKYPSILVDANKPPTGTEIREKESVSSIFAKGKGSLSLMEKQNTWYPTLKKTVWVLGQLRDFVKPDISEDISPQALVRGLGWKTSNHHLMLRVQLRDTPIDHFSDDS</sequence>
<feature type="compositionally biased region" description="Polar residues" evidence="1">
    <location>
        <begin position="1"/>
        <end position="10"/>
    </location>
</feature>
<evidence type="ECO:0000259" key="2">
    <source>
        <dbReference type="Pfam" id="PF20671"/>
    </source>
</evidence>
<organism evidence="3 4">
    <name type="scientific">Panaeolus cyanescens</name>
    <dbReference type="NCBI Taxonomy" id="181874"/>
    <lineage>
        <taxon>Eukaryota</taxon>
        <taxon>Fungi</taxon>
        <taxon>Dikarya</taxon>
        <taxon>Basidiomycota</taxon>
        <taxon>Agaricomycotina</taxon>
        <taxon>Agaricomycetes</taxon>
        <taxon>Agaricomycetidae</taxon>
        <taxon>Agaricales</taxon>
        <taxon>Agaricineae</taxon>
        <taxon>Galeropsidaceae</taxon>
        <taxon>Panaeolus</taxon>
    </lineage>
</organism>
<evidence type="ECO:0000256" key="1">
    <source>
        <dbReference type="SAM" id="MobiDB-lite"/>
    </source>
</evidence>
<dbReference type="GO" id="GO:0006886">
    <property type="term" value="P:intracellular protein transport"/>
    <property type="evidence" value="ECO:0007669"/>
    <property type="project" value="InterPro"/>
</dbReference>
<feature type="region of interest" description="Disordered" evidence="1">
    <location>
        <begin position="1"/>
        <end position="51"/>
    </location>
</feature>
<accession>A0A409YHK9</accession>
<dbReference type="AlphaFoldDB" id="A0A409YHK9"/>
<feature type="compositionally biased region" description="Acidic residues" evidence="1">
    <location>
        <begin position="93"/>
        <end position="102"/>
    </location>
</feature>
<dbReference type="GO" id="GO:0007030">
    <property type="term" value="P:Golgi organization"/>
    <property type="evidence" value="ECO:0007669"/>
    <property type="project" value="TreeGrafter"/>
</dbReference>
<dbReference type="Proteomes" id="UP000284842">
    <property type="component" value="Unassembled WGS sequence"/>
</dbReference>
<dbReference type="GO" id="GO:0016020">
    <property type="term" value="C:membrane"/>
    <property type="evidence" value="ECO:0007669"/>
    <property type="project" value="InterPro"/>
</dbReference>
<protein>
    <recommendedName>
        <fullName evidence="2">Conserved oligomeric Golgi complex subunit 3 C-terminal domain-containing protein</fullName>
    </recommendedName>
</protein>
<evidence type="ECO:0000313" key="4">
    <source>
        <dbReference type="Proteomes" id="UP000284842"/>
    </source>
</evidence>
<name>A0A409YHK9_9AGAR</name>
<dbReference type="InterPro" id="IPR048685">
    <property type="entry name" value="COG3_C"/>
</dbReference>
<reference evidence="3 4" key="1">
    <citation type="journal article" date="2018" name="Evol. Lett.">
        <title>Horizontal gene cluster transfer increased hallucinogenic mushroom diversity.</title>
        <authorList>
            <person name="Reynolds H.T."/>
            <person name="Vijayakumar V."/>
            <person name="Gluck-Thaler E."/>
            <person name="Korotkin H.B."/>
            <person name="Matheny P.B."/>
            <person name="Slot J.C."/>
        </authorList>
    </citation>
    <scope>NUCLEOTIDE SEQUENCE [LARGE SCALE GENOMIC DNA]</scope>
    <source>
        <strain evidence="3 4">2629</strain>
    </source>
</reference>
<feature type="region of interest" description="Disordered" evidence="1">
    <location>
        <begin position="71"/>
        <end position="132"/>
    </location>
</feature>
<evidence type="ECO:0000313" key="3">
    <source>
        <dbReference type="EMBL" id="PPR02509.1"/>
    </source>
</evidence>
<dbReference type="OrthoDB" id="3058316at2759"/>
<dbReference type="GO" id="GO:0005801">
    <property type="term" value="C:cis-Golgi network"/>
    <property type="evidence" value="ECO:0007669"/>
    <property type="project" value="InterPro"/>
</dbReference>
<dbReference type="GO" id="GO:0006891">
    <property type="term" value="P:intra-Golgi vesicle-mediated transport"/>
    <property type="evidence" value="ECO:0007669"/>
    <property type="project" value="TreeGrafter"/>
</dbReference>
<dbReference type="STRING" id="181874.A0A409YHK9"/>
<comment type="caution">
    <text evidence="3">The sequence shown here is derived from an EMBL/GenBank/DDBJ whole genome shotgun (WGS) entry which is preliminary data.</text>
</comment>
<feature type="compositionally biased region" description="Basic and acidic residues" evidence="1">
    <location>
        <begin position="109"/>
        <end position="129"/>
    </location>
</feature>
<dbReference type="GO" id="GO:0017119">
    <property type="term" value="C:Golgi transport complex"/>
    <property type="evidence" value="ECO:0007669"/>
    <property type="project" value="TreeGrafter"/>
</dbReference>
<proteinExistence type="predicted"/>
<feature type="domain" description="Conserved oligomeric Golgi complex subunit 3 C-terminal" evidence="2">
    <location>
        <begin position="124"/>
        <end position="248"/>
    </location>
</feature>
<dbReference type="Pfam" id="PF20671">
    <property type="entry name" value="COG3_C"/>
    <property type="match status" value="1"/>
</dbReference>
<dbReference type="PANTHER" id="PTHR13302:SF8">
    <property type="entry name" value="CONSERVED OLIGOMERIC GOLGI COMPLEX SUBUNIT 3"/>
    <property type="match status" value="1"/>
</dbReference>
<dbReference type="PANTHER" id="PTHR13302">
    <property type="entry name" value="CONSERVED OLIGOMERIC GOLGI COMPLEX COMPONENT 3"/>
    <property type="match status" value="1"/>
</dbReference>
<feature type="compositionally biased region" description="Low complexity" evidence="1">
    <location>
        <begin position="16"/>
        <end position="32"/>
    </location>
</feature>
<keyword evidence="4" id="KW-1185">Reference proteome</keyword>
<dbReference type="InterPro" id="IPR007265">
    <property type="entry name" value="COG_su3"/>
</dbReference>
<dbReference type="EMBL" id="NHTK01001167">
    <property type="protein sequence ID" value="PPR02509.1"/>
    <property type="molecule type" value="Genomic_DNA"/>
</dbReference>
<gene>
    <name evidence="3" type="ORF">CVT24_001975</name>
</gene>